<dbReference type="SMART" id="SM00199">
    <property type="entry name" value="SCY"/>
    <property type="match status" value="1"/>
</dbReference>
<evidence type="ECO:0000256" key="1">
    <source>
        <dbReference type="ARBA" id="ARBA00004613"/>
    </source>
</evidence>
<evidence type="ECO:0000313" key="14">
    <source>
        <dbReference type="RefSeq" id="XP_004870676.1"/>
    </source>
</evidence>
<comment type="subcellular location">
    <subcellularLocation>
        <location evidence="1">Secreted</location>
    </subcellularLocation>
</comment>
<keyword evidence="7" id="KW-1015">Disulfide bond</keyword>
<dbReference type="KEGG" id="hgl:101699218"/>
<evidence type="ECO:0000259" key="10">
    <source>
        <dbReference type="SMART" id="SM00199"/>
    </source>
</evidence>
<dbReference type="AlphaFoldDB" id="G5B763"/>
<reference evidence="11 12" key="1">
    <citation type="journal article" date="2011" name="Nature">
        <title>Genome sequencing reveals insights into physiology and longevity of the naked mole rat.</title>
        <authorList>
            <person name="Kim E.B."/>
            <person name="Fang X."/>
            <person name="Fushan A.A."/>
            <person name="Huang Z."/>
            <person name="Lobanov A.V."/>
            <person name="Han L."/>
            <person name="Marino S.M."/>
            <person name="Sun X."/>
            <person name="Turanov A.A."/>
            <person name="Yang P."/>
            <person name="Yim S.H."/>
            <person name="Zhao X."/>
            <person name="Kasaikina M.V."/>
            <person name="Stoletzki N."/>
            <person name="Peng C."/>
            <person name="Polak P."/>
            <person name="Xiong Z."/>
            <person name="Kiezun A."/>
            <person name="Zhu Y."/>
            <person name="Chen Y."/>
            <person name="Kryukov G.V."/>
            <person name="Zhang Q."/>
            <person name="Peshkin L."/>
            <person name="Yang L."/>
            <person name="Bronson R.T."/>
            <person name="Buffenstein R."/>
            <person name="Wang B."/>
            <person name="Han C."/>
            <person name="Li Q."/>
            <person name="Chen L."/>
            <person name="Zhao W."/>
            <person name="Sunyaev S.R."/>
            <person name="Park T.J."/>
            <person name="Zhang G."/>
            <person name="Wang J."/>
            <person name="Gladyshev V.N."/>
        </authorList>
    </citation>
    <scope>NUCLEOTIDE SEQUENCE [LARGE SCALE GENOMIC DNA]</scope>
</reference>
<evidence type="ECO:0000256" key="3">
    <source>
        <dbReference type="ARBA" id="ARBA00022500"/>
    </source>
</evidence>
<evidence type="ECO:0000256" key="7">
    <source>
        <dbReference type="ARBA" id="ARBA00023157"/>
    </source>
</evidence>
<dbReference type="eggNOG" id="ENOG502S6ZP">
    <property type="taxonomic scope" value="Eukaryota"/>
</dbReference>
<dbReference type="InterPro" id="IPR036048">
    <property type="entry name" value="Interleukin_8-like_sf"/>
</dbReference>
<sequence>MKVSSVFLCLLLTAATISTHVLAQPDSVFTPDDCCFRMYPKRFSIQRLKSYTRVTSINCPQEAVIFKTKLDKKVCADPKEKWVKDCIKRLDQKSRTLKP</sequence>
<dbReference type="EMBL" id="JH168696">
    <property type="protein sequence ID" value="EHB05124.1"/>
    <property type="molecule type" value="Genomic_DNA"/>
</dbReference>
<dbReference type="GO" id="GO:0048020">
    <property type="term" value="F:CCR chemokine receptor binding"/>
    <property type="evidence" value="ECO:0007669"/>
    <property type="project" value="TreeGrafter"/>
</dbReference>
<dbReference type="OMA" id="SIPVTCC"/>
<dbReference type="PANTHER" id="PTHR12015:SF209">
    <property type="entry name" value="C-C MOTIF CHEMOKINE 8"/>
    <property type="match status" value="1"/>
</dbReference>
<dbReference type="Bgee" id="ENSHGLG00000001025">
    <property type="expression patterns" value="Expressed in pituitary gland and 4 other cell types or tissues"/>
</dbReference>
<dbReference type="GeneID" id="101699218"/>
<evidence type="ECO:0000313" key="13">
    <source>
        <dbReference type="Proteomes" id="UP000694906"/>
    </source>
</evidence>
<evidence type="ECO:0000256" key="6">
    <source>
        <dbReference type="ARBA" id="ARBA00022729"/>
    </source>
</evidence>
<evidence type="ECO:0000256" key="8">
    <source>
        <dbReference type="ARBA" id="ARBA00023198"/>
    </source>
</evidence>
<feature type="domain" description="Chemokine interleukin-8-like" evidence="10">
    <location>
        <begin position="31"/>
        <end position="90"/>
    </location>
</feature>
<keyword evidence="8" id="KW-0395">Inflammatory response</keyword>
<dbReference type="GO" id="GO:0030335">
    <property type="term" value="P:positive regulation of cell migration"/>
    <property type="evidence" value="ECO:0007669"/>
    <property type="project" value="TreeGrafter"/>
</dbReference>
<dbReference type="Proteomes" id="UP000694906">
    <property type="component" value="Unplaced"/>
</dbReference>
<accession>G5B763</accession>
<dbReference type="Gene3D" id="2.40.50.40">
    <property type="match status" value="1"/>
</dbReference>
<evidence type="ECO:0000256" key="9">
    <source>
        <dbReference type="SAM" id="SignalP"/>
    </source>
</evidence>
<protein>
    <submittedName>
        <fullName evidence="11 14">C-C motif chemokine 8</fullName>
    </submittedName>
</protein>
<comment type="similarity">
    <text evidence="2">Belongs to the intercrine beta (chemokine CC) family.</text>
</comment>
<evidence type="ECO:0000256" key="5">
    <source>
        <dbReference type="ARBA" id="ARBA00022525"/>
    </source>
</evidence>
<reference evidence="14" key="2">
    <citation type="submission" date="2025-04" db="UniProtKB">
        <authorList>
            <consortium name="RefSeq"/>
        </authorList>
    </citation>
    <scope>IDENTIFICATION</scope>
</reference>
<dbReference type="STRING" id="10181.G5B763"/>
<dbReference type="GO" id="GO:0005615">
    <property type="term" value="C:extracellular space"/>
    <property type="evidence" value="ECO:0007669"/>
    <property type="project" value="UniProtKB-KW"/>
</dbReference>
<keyword evidence="4" id="KW-0202">Cytokine</keyword>
<dbReference type="InterPro" id="IPR039809">
    <property type="entry name" value="Chemokine_b/g/d"/>
</dbReference>
<feature type="chain" id="PRO_5044732575" evidence="9">
    <location>
        <begin position="24"/>
        <end position="99"/>
    </location>
</feature>
<proteinExistence type="inferred from homology"/>
<dbReference type="GO" id="GO:0006954">
    <property type="term" value="P:inflammatory response"/>
    <property type="evidence" value="ECO:0007669"/>
    <property type="project" value="UniProtKB-KW"/>
</dbReference>
<keyword evidence="13" id="KW-1185">Reference proteome</keyword>
<evidence type="ECO:0000256" key="2">
    <source>
        <dbReference type="ARBA" id="ARBA00010868"/>
    </source>
</evidence>
<feature type="signal peptide" evidence="9">
    <location>
        <begin position="1"/>
        <end position="23"/>
    </location>
</feature>
<evidence type="ECO:0000313" key="11">
    <source>
        <dbReference type="EMBL" id="EHB05124.1"/>
    </source>
</evidence>
<dbReference type="PANTHER" id="PTHR12015">
    <property type="entry name" value="SMALL INDUCIBLE CYTOKINE A"/>
    <property type="match status" value="1"/>
</dbReference>
<dbReference type="SUPFAM" id="SSF54117">
    <property type="entry name" value="Interleukin 8-like chemokines"/>
    <property type="match status" value="1"/>
</dbReference>
<dbReference type="GO" id="GO:0008009">
    <property type="term" value="F:chemokine activity"/>
    <property type="evidence" value="ECO:0007669"/>
    <property type="project" value="InterPro"/>
</dbReference>
<keyword evidence="6 9" id="KW-0732">Signal</keyword>
<dbReference type="OrthoDB" id="9930747at2759"/>
<organism evidence="11 12">
    <name type="scientific">Heterocephalus glaber</name>
    <name type="common">Naked mole rat</name>
    <dbReference type="NCBI Taxonomy" id="10181"/>
    <lineage>
        <taxon>Eukaryota</taxon>
        <taxon>Metazoa</taxon>
        <taxon>Chordata</taxon>
        <taxon>Craniata</taxon>
        <taxon>Vertebrata</taxon>
        <taxon>Euteleostomi</taxon>
        <taxon>Mammalia</taxon>
        <taxon>Eutheria</taxon>
        <taxon>Euarchontoglires</taxon>
        <taxon>Glires</taxon>
        <taxon>Rodentia</taxon>
        <taxon>Hystricomorpha</taxon>
        <taxon>Bathyergidae</taxon>
        <taxon>Heterocephalus</taxon>
    </lineage>
</organism>
<dbReference type="GO" id="GO:0061844">
    <property type="term" value="P:antimicrobial humoral immune response mediated by antimicrobial peptide"/>
    <property type="evidence" value="ECO:0007669"/>
    <property type="project" value="TreeGrafter"/>
</dbReference>
<evidence type="ECO:0000313" key="12">
    <source>
        <dbReference type="Proteomes" id="UP000006813"/>
    </source>
</evidence>
<dbReference type="CDD" id="cd00272">
    <property type="entry name" value="Chemokine_CC"/>
    <property type="match status" value="1"/>
</dbReference>
<dbReference type="FunFam" id="2.40.50.40:FF:000002">
    <property type="entry name" value="C-C motif chemokine"/>
    <property type="match status" value="1"/>
</dbReference>
<name>G5B763_HETGA</name>
<dbReference type="InterPro" id="IPR001811">
    <property type="entry name" value="Chemokine_IL8-like_dom"/>
</dbReference>
<dbReference type="GO" id="GO:0048245">
    <property type="term" value="P:eosinophil chemotaxis"/>
    <property type="evidence" value="ECO:0007669"/>
    <property type="project" value="TreeGrafter"/>
</dbReference>
<dbReference type="Pfam" id="PF00048">
    <property type="entry name" value="IL8"/>
    <property type="match status" value="1"/>
</dbReference>
<keyword evidence="3" id="KW-0145">Chemotaxis</keyword>
<dbReference type="GO" id="GO:0070098">
    <property type="term" value="P:chemokine-mediated signaling pathway"/>
    <property type="evidence" value="ECO:0007669"/>
    <property type="project" value="TreeGrafter"/>
</dbReference>
<dbReference type="InParanoid" id="G5B763"/>
<gene>
    <name evidence="14" type="primary">LOC101699218</name>
    <name evidence="11" type="ORF">GW7_18285</name>
</gene>
<dbReference type="Proteomes" id="UP000006813">
    <property type="component" value="Unassembled WGS sequence"/>
</dbReference>
<dbReference type="RefSeq" id="XP_004870676.1">
    <property type="nucleotide sequence ID" value="XM_004870619.2"/>
</dbReference>
<evidence type="ECO:0000256" key="4">
    <source>
        <dbReference type="ARBA" id="ARBA00022514"/>
    </source>
</evidence>
<keyword evidence="5" id="KW-0964">Secreted</keyword>